<proteinExistence type="predicted"/>
<accession>A0A6A5Y2J4</accession>
<reference evidence="2" key="1">
    <citation type="journal article" date="2020" name="Stud. Mycol.">
        <title>101 Dothideomycetes genomes: a test case for predicting lifestyles and emergence of pathogens.</title>
        <authorList>
            <person name="Haridas S."/>
            <person name="Albert R."/>
            <person name="Binder M."/>
            <person name="Bloem J."/>
            <person name="Labutti K."/>
            <person name="Salamov A."/>
            <person name="Andreopoulos B."/>
            <person name="Baker S."/>
            <person name="Barry K."/>
            <person name="Bills G."/>
            <person name="Bluhm B."/>
            <person name="Cannon C."/>
            <person name="Castanera R."/>
            <person name="Culley D."/>
            <person name="Daum C."/>
            <person name="Ezra D."/>
            <person name="Gonzalez J."/>
            <person name="Henrissat B."/>
            <person name="Kuo A."/>
            <person name="Liang C."/>
            <person name="Lipzen A."/>
            <person name="Lutzoni F."/>
            <person name="Magnuson J."/>
            <person name="Mondo S."/>
            <person name="Nolan M."/>
            <person name="Ohm R."/>
            <person name="Pangilinan J."/>
            <person name="Park H.-J."/>
            <person name="Ramirez L."/>
            <person name="Alfaro M."/>
            <person name="Sun H."/>
            <person name="Tritt A."/>
            <person name="Yoshinaga Y."/>
            <person name="Zwiers L.-H."/>
            <person name="Turgeon B."/>
            <person name="Goodwin S."/>
            <person name="Spatafora J."/>
            <person name="Crous P."/>
            <person name="Grigoriev I."/>
        </authorList>
    </citation>
    <scope>NUCLEOTIDE SEQUENCE</scope>
    <source>
        <strain evidence="2">CBS 175.79</strain>
    </source>
</reference>
<dbReference type="SUPFAM" id="SSF54427">
    <property type="entry name" value="NTF2-like"/>
    <property type="match status" value="1"/>
</dbReference>
<gene>
    <name evidence="2" type="ORF">BU24DRAFT_419081</name>
</gene>
<evidence type="ECO:0000313" key="2">
    <source>
        <dbReference type="EMBL" id="KAF2019469.1"/>
    </source>
</evidence>
<organism evidence="2 3">
    <name type="scientific">Aaosphaeria arxii CBS 175.79</name>
    <dbReference type="NCBI Taxonomy" id="1450172"/>
    <lineage>
        <taxon>Eukaryota</taxon>
        <taxon>Fungi</taxon>
        <taxon>Dikarya</taxon>
        <taxon>Ascomycota</taxon>
        <taxon>Pezizomycotina</taxon>
        <taxon>Dothideomycetes</taxon>
        <taxon>Pleosporomycetidae</taxon>
        <taxon>Pleosporales</taxon>
        <taxon>Pleosporales incertae sedis</taxon>
        <taxon>Aaosphaeria</taxon>
    </lineage>
</organism>
<dbReference type="RefSeq" id="XP_033387808.1">
    <property type="nucleotide sequence ID" value="XM_033527126.1"/>
</dbReference>
<dbReference type="InterPro" id="IPR032710">
    <property type="entry name" value="NTF2-like_dom_sf"/>
</dbReference>
<sequence>MHGTPLPAQLAGPPLNDRELVIDACYRAFASIDHADMSLLDSATTEDVYTNIADKICDGRDELKSKVLNHIANNLDTVHYLSNMRVSVDTPTTARVTFTATSVHCVLEKGFEPGPNKYTAGAIYACDAVKTDDEWRLKKMQSHHVWGEGNRAIMKPENAE</sequence>
<feature type="domain" description="SnoaL-like" evidence="1">
    <location>
        <begin position="15"/>
        <end position="140"/>
    </location>
</feature>
<dbReference type="EMBL" id="ML978067">
    <property type="protein sequence ID" value="KAF2019469.1"/>
    <property type="molecule type" value="Genomic_DNA"/>
</dbReference>
<dbReference type="InterPro" id="IPR037401">
    <property type="entry name" value="SnoaL-like"/>
</dbReference>
<dbReference type="Gene3D" id="3.10.450.50">
    <property type="match status" value="1"/>
</dbReference>
<keyword evidence="3" id="KW-1185">Reference proteome</keyword>
<evidence type="ECO:0000313" key="3">
    <source>
        <dbReference type="Proteomes" id="UP000799778"/>
    </source>
</evidence>
<dbReference type="OrthoDB" id="2148716at2759"/>
<name>A0A6A5Y2J4_9PLEO</name>
<dbReference type="GeneID" id="54284523"/>
<dbReference type="CDD" id="cd00531">
    <property type="entry name" value="NTF2_like"/>
    <property type="match status" value="1"/>
</dbReference>
<evidence type="ECO:0000259" key="1">
    <source>
        <dbReference type="Pfam" id="PF13577"/>
    </source>
</evidence>
<dbReference type="Proteomes" id="UP000799778">
    <property type="component" value="Unassembled WGS sequence"/>
</dbReference>
<dbReference type="Pfam" id="PF13577">
    <property type="entry name" value="SnoaL_4"/>
    <property type="match status" value="1"/>
</dbReference>
<protein>
    <recommendedName>
        <fullName evidence="1">SnoaL-like domain-containing protein</fullName>
    </recommendedName>
</protein>
<dbReference type="AlphaFoldDB" id="A0A6A5Y2J4"/>